<dbReference type="GO" id="GO:0016618">
    <property type="term" value="F:hydroxypyruvate reductase [NAD(P)H] activity"/>
    <property type="evidence" value="ECO:0007669"/>
    <property type="project" value="TreeGrafter"/>
</dbReference>
<name>A0A7W3JLC7_9MICO</name>
<comment type="caution">
    <text evidence="4">The sequence shown here is derived from an EMBL/GenBank/DDBJ whole genome shotgun (WGS) entry which is preliminary data.</text>
</comment>
<reference evidence="4 5" key="1">
    <citation type="submission" date="2020-07" db="EMBL/GenBank/DDBJ databases">
        <title>Sequencing the genomes of 1000 actinobacteria strains.</title>
        <authorList>
            <person name="Klenk H.-P."/>
        </authorList>
    </citation>
    <scope>NUCLEOTIDE SEQUENCE [LARGE SCALE GENOMIC DNA]</scope>
    <source>
        <strain evidence="4 5">DSM 27576</strain>
    </source>
</reference>
<dbReference type="GO" id="GO:0030267">
    <property type="term" value="F:glyoxylate reductase (NADPH) activity"/>
    <property type="evidence" value="ECO:0007669"/>
    <property type="project" value="TreeGrafter"/>
</dbReference>
<dbReference type="PANTHER" id="PTHR10996:SF178">
    <property type="entry name" value="2-HYDROXYACID DEHYDROGENASE YGL185C-RELATED"/>
    <property type="match status" value="1"/>
</dbReference>
<keyword evidence="5" id="KW-1185">Reference proteome</keyword>
<dbReference type="GO" id="GO:0005829">
    <property type="term" value="C:cytosol"/>
    <property type="evidence" value="ECO:0007669"/>
    <property type="project" value="TreeGrafter"/>
</dbReference>
<dbReference type="EMBL" id="JACGWY010000001">
    <property type="protein sequence ID" value="MBA8814953.1"/>
    <property type="molecule type" value="Genomic_DNA"/>
</dbReference>
<dbReference type="PANTHER" id="PTHR10996">
    <property type="entry name" value="2-HYDROXYACID DEHYDROGENASE-RELATED"/>
    <property type="match status" value="1"/>
</dbReference>
<dbReference type="Pfam" id="PF02826">
    <property type="entry name" value="2-Hacid_dh_C"/>
    <property type="match status" value="1"/>
</dbReference>
<evidence type="ECO:0000259" key="3">
    <source>
        <dbReference type="Pfam" id="PF02826"/>
    </source>
</evidence>
<accession>A0A7W3JLC7</accession>
<feature type="domain" description="D-isomer specific 2-hydroxyacid dehydrogenase NAD-binding" evidence="3">
    <location>
        <begin position="103"/>
        <end position="274"/>
    </location>
</feature>
<dbReference type="Proteomes" id="UP000526083">
    <property type="component" value="Unassembled WGS sequence"/>
</dbReference>
<keyword evidence="2" id="KW-0520">NAD</keyword>
<dbReference type="AlphaFoldDB" id="A0A7W3JLC7"/>
<dbReference type="CDD" id="cd12166">
    <property type="entry name" value="2-Hacid_dh_7"/>
    <property type="match status" value="1"/>
</dbReference>
<dbReference type="InterPro" id="IPR029753">
    <property type="entry name" value="D-isomer_DH_CS"/>
</dbReference>
<evidence type="ECO:0000256" key="2">
    <source>
        <dbReference type="ARBA" id="ARBA00023027"/>
    </source>
</evidence>
<evidence type="ECO:0000256" key="1">
    <source>
        <dbReference type="ARBA" id="ARBA00023002"/>
    </source>
</evidence>
<dbReference type="InterPro" id="IPR050223">
    <property type="entry name" value="D-isomer_2-hydroxyacid_DH"/>
</dbReference>
<dbReference type="RefSeq" id="WP_182486459.1">
    <property type="nucleotide sequence ID" value="NZ_JAAOZB010000001.1"/>
</dbReference>
<evidence type="ECO:0000313" key="5">
    <source>
        <dbReference type="Proteomes" id="UP000526083"/>
    </source>
</evidence>
<dbReference type="SUPFAM" id="SSF51735">
    <property type="entry name" value="NAD(P)-binding Rossmann-fold domains"/>
    <property type="match status" value="1"/>
</dbReference>
<keyword evidence="1" id="KW-0560">Oxidoreductase</keyword>
<dbReference type="Gene3D" id="3.40.50.720">
    <property type="entry name" value="NAD(P)-binding Rossmann-like Domain"/>
    <property type="match status" value="2"/>
</dbReference>
<organism evidence="4 5">
    <name type="scientific">Microbacterium halimionae</name>
    <dbReference type="NCBI Taxonomy" id="1526413"/>
    <lineage>
        <taxon>Bacteria</taxon>
        <taxon>Bacillati</taxon>
        <taxon>Actinomycetota</taxon>
        <taxon>Actinomycetes</taxon>
        <taxon>Micrococcales</taxon>
        <taxon>Microbacteriaceae</taxon>
        <taxon>Microbacterium</taxon>
    </lineage>
</organism>
<protein>
    <submittedName>
        <fullName evidence="4">Phosphoglycerate dehydrogenase-like enzyme</fullName>
    </submittedName>
</protein>
<dbReference type="InterPro" id="IPR006140">
    <property type="entry name" value="D-isomer_DH_NAD-bd"/>
</dbReference>
<proteinExistence type="predicted"/>
<sequence length="309" mass="32568">MSTPRIVVSVPSVELAADVQPLPAGVELIVWPMDSAPPRDHIDLIVTPYLHQPGALSRLNDVSSRLVQSQSIGYEGIESRLPVGTIFANAASVHETSTAELALALTLAAQRELGRFVVSATRGEWQTAFTESLADKRVLLLGFGGVGKAVAARLAGFEAQIVPVASRAREEDGFHVHGVDELNALLPTSDVVILTLPGGESTHHIIGDAELSLLPENALIVNVGRGPLVDTDALVAHVSRGRIRAALDVTDPEPLPQNHPLWALPGVLISPHVGGATTAMRPRIARLVRRQIELMCAGSAPINVVVGGG</sequence>
<gene>
    <name evidence="4" type="ORF">FHX48_000005</name>
</gene>
<dbReference type="InterPro" id="IPR036291">
    <property type="entry name" value="NAD(P)-bd_dom_sf"/>
</dbReference>
<dbReference type="GO" id="GO:0051287">
    <property type="term" value="F:NAD binding"/>
    <property type="evidence" value="ECO:0007669"/>
    <property type="project" value="InterPro"/>
</dbReference>
<evidence type="ECO:0000313" key="4">
    <source>
        <dbReference type="EMBL" id="MBA8814953.1"/>
    </source>
</evidence>
<dbReference type="PROSITE" id="PS00671">
    <property type="entry name" value="D_2_HYDROXYACID_DH_3"/>
    <property type="match status" value="1"/>
</dbReference>